<name>A0ACC2MAA9_PERAE</name>
<sequence>MTIYHCNLCDDFSDEKASSVQRHTKGSHKSAKYLCPFKNCPEGFEDKRDLENHKNERHTGTVASKLISVKIEGWKYRFSLDAIVASITTVFQMKEMIANKTGQDVEKIRLKHNGEIMVDHISLARYEIKEEAEVFMSARQHLRTWYTPSWLSWSDNETDCCITWITDGLGYLE</sequence>
<keyword evidence="2" id="KW-1185">Reference proteome</keyword>
<reference evidence="1 2" key="1">
    <citation type="journal article" date="2022" name="Hortic Res">
        <title>A haplotype resolved chromosomal level avocado genome allows analysis of novel avocado genes.</title>
        <authorList>
            <person name="Nath O."/>
            <person name="Fletcher S.J."/>
            <person name="Hayward A."/>
            <person name="Shaw L.M."/>
            <person name="Masouleh A.K."/>
            <person name="Furtado A."/>
            <person name="Henry R.J."/>
            <person name="Mitter N."/>
        </authorList>
    </citation>
    <scope>NUCLEOTIDE SEQUENCE [LARGE SCALE GENOMIC DNA]</scope>
    <source>
        <strain evidence="2">cv. Hass</strain>
    </source>
</reference>
<proteinExistence type="predicted"/>
<evidence type="ECO:0000313" key="1">
    <source>
        <dbReference type="EMBL" id="KAJ8642605.1"/>
    </source>
</evidence>
<gene>
    <name evidence="1" type="ORF">MRB53_004353</name>
</gene>
<protein>
    <submittedName>
        <fullName evidence="1">Uncharacterized protein</fullName>
    </submittedName>
</protein>
<dbReference type="EMBL" id="CM056810">
    <property type="protein sequence ID" value="KAJ8642605.1"/>
    <property type="molecule type" value="Genomic_DNA"/>
</dbReference>
<accession>A0ACC2MAA9</accession>
<dbReference type="Proteomes" id="UP001234297">
    <property type="component" value="Chromosome 2"/>
</dbReference>
<comment type="caution">
    <text evidence="1">The sequence shown here is derived from an EMBL/GenBank/DDBJ whole genome shotgun (WGS) entry which is preliminary data.</text>
</comment>
<evidence type="ECO:0000313" key="2">
    <source>
        <dbReference type="Proteomes" id="UP001234297"/>
    </source>
</evidence>
<organism evidence="1 2">
    <name type="scientific">Persea americana</name>
    <name type="common">Avocado</name>
    <dbReference type="NCBI Taxonomy" id="3435"/>
    <lineage>
        <taxon>Eukaryota</taxon>
        <taxon>Viridiplantae</taxon>
        <taxon>Streptophyta</taxon>
        <taxon>Embryophyta</taxon>
        <taxon>Tracheophyta</taxon>
        <taxon>Spermatophyta</taxon>
        <taxon>Magnoliopsida</taxon>
        <taxon>Magnoliidae</taxon>
        <taxon>Laurales</taxon>
        <taxon>Lauraceae</taxon>
        <taxon>Persea</taxon>
    </lineage>
</organism>